<evidence type="ECO:0000259" key="1">
    <source>
        <dbReference type="SMART" id="SM00852"/>
    </source>
</evidence>
<dbReference type="InterPro" id="IPR036425">
    <property type="entry name" value="MoaB/Mog-like_dom_sf"/>
</dbReference>
<comment type="caution">
    <text evidence="2">The sequence shown here is derived from an EMBL/GenBank/DDBJ whole genome shotgun (WGS) entry which is preliminary data.</text>
</comment>
<sequence length="246" mass="26224">MDVALLTVGDEVLAGDTVNTNASWLAAELAARGATVPRILTVPDDRGVIAEWVARFRADYDAVVVTGGIGGTPDDVTLEAVAEGLDREYVVFPDVREGLVAKAEAFREENPDLAESYEFDLDFDAAARLPEGARPLVTDAGWAAGCAVDGVYVFPGIPDEMKAAFALVADEFDGDTVSETLYTPTPEGAMGDTLAEVRERFDTEVGSYPAGRGTPNRLKVVGDDPDEVARTVAWLEDNVETVPEPE</sequence>
<feature type="domain" description="MoaB/Mog" evidence="1">
    <location>
        <begin position="4"/>
        <end position="175"/>
    </location>
</feature>
<dbReference type="SUPFAM" id="SSF53218">
    <property type="entry name" value="Molybdenum cofactor biosynthesis proteins"/>
    <property type="match status" value="1"/>
</dbReference>
<organism evidence="2 3">
    <name type="scientific">Halosegnis marinus</name>
    <dbReference type="NCBI Taxonomy" id="3034023"/>
    <lineage>
        <taxon>Archaea</taxon>
        <taxon>Methanobacteriati</taxon>
        <taxon>Methanobacteriota</taxon>
        <taxon>Stenosarchaea group</taxon>
        <taxon>Halobacteria</taxon>
        <taxon>Halobacteriales</taxon>
        <taxon>Natronomonadaceae</taxon>
        <taxon>Halosegnis</taxon>
    </lineage>
</organism>
<evidence type="ECO:0000313" key="2">
    <source>
        <dbReference type="EMBL" id="MFC7236331.1"/>
    </source>
</evidence>
<dbReference type="Pfam" id="PF00994">
    <property type="entry name" value="MoCF_biosynth"/>
    <property type="match status" value="1"/>
</dbReference>
<proteinExistence type="predicted"/>
<dbReference type="InterPro" id="IPR001453">
    <property type="entry name" value="MoaB/Mog_dom"/>
</dbReference>
<dbReference type="GeneID" id="79268047"/>
<keyword evidence="3" id="KW-1185">Reference proteome</keyword>
<dbReference type="AlphaFoldDB" id="A0ABD5ZS84"/>
<dbReference type="InterPro" id="IPR050101">
    <property type="entry name" value="CinA"/>
</dbReference>
<reference evidence="2 3" key="1">
    <citation type="journal article" date="2019" name="Int. J. Syst. Evol. Microbiol.">
        <title>The Global Catalogue of Microorganisms (GCM) 10K type strain sequencing project: providing services to taxonomists for standard genome sequencing and annotation.</title>
        <authorList>
            <consortium name="The Broad Institute Genomics Platform"/>
            <consortium name="The Broad Institute Genome Sequencing Center for Infectious Disease"/>
            <person name="Wu L."/>
            <person name="Ma J."/>
        </authorList>
    </citation>
    <scope>NUCLEOTIDE SEQUENCE [LARGE SCALE GENOMIC DNA]</scope>
    <source>
        <strain evidence="2 3">DT85</strain>
    </source>
</reference>
<evidence type="ECO:0000313" key="3">
    <source>
        <dbReference type="Proteomes" id="UP001596398"/>
    </source>
</evidence>
<dbReference type="Gene3D" id="3.40.980.10">
    <property type="entry name" value="MoaB/Mog-like domain"/>
    <property type="match status" value="1"/>
</dbReference>
<name>A0ABD5ZS84_9EURY</name>
<dbReference type="EMBL" id="JBHTAP010000001">
    <property type="protein sequence ID" value="MFC7236331.1"/>
    <property type="molecule type" value="Genomic_DNA"/>
</dbReference>
<dbReference type="PANTHER" id="PTHR13939:SF0">
    <property type="entry name" value="NMN AMIDOHYDROLASE-LIKE PROTEIN YFAY"/>
    <property type="match status" value="1"/>
</dbReference>
<gene>
    <name evidence="2" type="ORF">ACFQJ4_13510</name>
</gene>
<accession>A0ABD5ZS84</accession>
<dbReference type="Proteomes" id="UP001596398">
    <property type="component" value="Unassembled WGS sequence"/>
</dbReference>
<protein>
    <submittedName>
        <fullName evidence="2">Competence/damage-inducible protein A</fullName>
    </submittedName>
</protein>
<dbReference type="CDD" id="cd00885">
    <property type="entry name" value="cinA"/>
    <property type="match status" value="1"/>
</dbReference>
<dbReference type="SMART" id="SM00852">
    <property type="entry name" value="MoCF_biosynth"/>
    <property type="match status" value="1"/>
</dbReference>
<dbReference type="RefSeq" id="WP_276234488.1">
    <property type="nucleotide sequence ID" value="NZ_CP119802.1"/>
</dbReference>
<dbReference type="PANTHER" id="PTHR13939">
    <property type="entry name" value="NICOTINAMIDE-NUCLEOTIDE AMIDOHYDROLASE PNCC"/>
    <property type="match status" value="1"/>
</dbReference>